<evidence type="ECO:0000313" key="1">
    <source>
        <dbReference type="EMBL" id="CDM89187.1"/>
    </source>
</evidence>
<reference evidence="1 2" key="1">
    <citation type="submission" date="2014-02" db="EMBL/GenBank/DDBJ databases">
        <authorList>
            <person name="Genoscope - CEA"/>
        </authorList>
    </citation>
    <scope>NUCLEOTIDE SEQUENCE [LARGE SCALE GENOMIC DNA]</scope>
    <source>
        <strain evidence="1 2">CS03</strain>
    </source>
</reference>
<dbReference type="AlphaFoldDB" id="A0A0B6X5Q1"/>
<sequence length="22" mass="2586">MILLSSLYGWIEILLYIAMDNN</sequence>
<protein>
    <submittedName>
        <fullName evidence="1">Uncharacterized protein</fullName>
    </submittedName>
</protein>
<gene>
    <name evidence="1" type="ORF">XBW1_1830</name>
</gene>
<proteinExistence type="predicted"/>
<organism evidence="1 2">
    <name type="scientific">Xenorhabdus bovienii</name>
    <name type="common">Xenorhabdus nematophila subsp. bovienii</name>
    <dbReference type="NCBI Taxonomy" id="40576"/>
    <lineage>
        <taxon>Bacteria</taxon>
        <taxon>Pseudomonadati</taxon>
        <taxon>Pseudomonadota</taxon>
        <taxon>Gammaproteobacteria</taxon>
        <taxon>Enterobacterales</taxon>
        <taxon>Morganellaceae</taxon>
        <taxon>Xenorhabdus</taxon>
    </lineage>
</organism>
<dbReference type="EMBL" id="FO818637">
    <property type="protein sequence ID" value="CDM89187.1"/>
    <property type="molecule type" value="Genomic_DNA"/>
</dbReference>
<dbReference type="Proteomes" id="UP000032930">
    <property type="component" value="Chromosome"/>
</dbReference>
<evidence type="ECO:0000313" key="2">
    <source>
        <dbReference type="Proteomes" id="UP000032930"/>
    </source>
</evidence>
<dbReference type="KEGG" id="xbv:XBW1_1830"/>
<name>A0A0B6X5Q1_XENBV</name>
<accession>A0A0B6X5Q1</accession>